<evidence type="ECO:0000256" key="1">
    <source>
        <dbReference type="ARBA" id="ARBA00000085"/>
    </source>
</evidence>
<reference evidence="10" key="2">
    <citation type="submission" date="2023-06" db="EMBL/GenBank/DDBJ databases">
        <title>Pangenomics reveal diversification of enzyme families and niche specialization in globally abundant SAR202 bacteria.</title>
        <authorList>
            <person name="Saw J.H.W."/>
        </authorList>
    </citation>
    <scope>NUCLEOTIDE SEQUENCE [LARGE SCALE GENOMIC DNA]</scope>
    <source>
        <strain evidence="10">JH1073</strain>
    </source>
</reference>
<evidence type="ECO:0000259" key="8">
    <source>
        <dbReference type="PROSITE" id="PS50109"/>
    </source>
</evidence>
<dbReference type="EMBL" id="CP046147">
    <property type="protein sequence ID" value="WFG38750.1"/>
    <property type="molecule type" value="Genomic_DNA"/>
</dbReference>
<keyword evidence="6" id="KW-0902">Two-component regulatory system</keyword>
<dbReference type="CDD" id="cd00082">
    <property type="entry name" value="HisKA"/>
    <property type="match status" value="1"/>
</dbReference>
<evidence type="ECO:0000313" key="9">
    <source>
        <dbReference type="EMBL" id="WFG38750.1"/>
    </source>
</evidence>
<keyword evidence="3" id="KW-0597">Phosphoprotein</keyword>
<gene>
    <name evidence="9" type="ORF">GKO48_03715</name>
</gene>
<evidence type="ECO:0000256" key="3">
    <source>
        <dbReference type="ARBA" id="ARBA00022553"/>
    </source>
</evidence>
<dbReference type="SUPFAM" id="SSF55874">
    <property type="entry name" value="ATPase domain of HSP90 chaperone/DNA topoisomerase II/histidine kinase"/>
    <property type="match status" value="1"/>
</dbReference>
<dbReference type="FunFam" id="3.30.565.10:FF:000006">
    <property type="entry name" value="Sensor histidine kinase WalK"/>
    <property type="match status" value="1"/>
</dbReference>
<evidence type="ECO:0000256" key="6">
    <source>
        <dbReference type="ARBA" id="ARBA00023012"/>
    </source>
</evidence>
<dbReference type="InterPro" id="IPR036890">
    <property type="entry name" value="HATPase_C_sf"/>
</dbReference>
<protein>
    <recommendedName>
        <fullName evidence="2">histidine kinase</fullName>
        <ecNumber evidence="2">2.7.13.3</ecNumber>
    </recommendedName>
</protein>
<dbReference type="SMART" id="SM00387">
    <property type="entry name" value="HATPase_c"/>
    <property type="match status" value="1"/>
</dbReference>
<dbReference type="EC" id="2.7.13.3" evidence="2"/>
<dbReference type="PROSITE" id="PS50109">
    <property type="entry name" value="HIS_KIN"/>
    <property type="match status" value="1"/>
</dbReference>
<comment type="catalytic activity">
    <reaction evidence="1">
        <text>ATP + protein L-histidine = ADP + protein N-phospho-L-histidine.</text>
        <dbReference type="EC" id="2.7.13.3"/>
    </reaction>
</comment>
<dbReference type="InterPro" id="IPR029016">
    <property type="entry name" value="GAF-like_dom_sf"/>
</dbReference>
<dbReference type="Pfam" id="PF13185">
    <property type="entry name" value="GAF_2"/>
    <property type="match status" value="2"/>
</dbReference>
<keyword evidence="4" id="KW-0808">Transferase</keyword>
<proteinExistence type="predicted"/>
<accession>A0AAJ6CUG5</accession>
<dbReference type="Proteomes" id="UP001219901">
    <property type="component" value="Chromosome"/>
</dbReference>
<dbReference type="Gene3D" id="3.30.565.10">
    <property type="entry name" value="Histidine kinase-like ATPase, C-terminal domain"/>
    <property type="match status" value="1"/>
</dbReference>
<dbReference type="InterPro" id="IPR003594">
    <property type="entry name" value="HATPase_dom"/>
</dbReference>
<dbReference type="InterPro" id="IPR036097">
    <property type="entry name" value="HisK_dim/P_sf"/>
</dbReference>
<dbReference type="GO" id="GO:0000155">
    <property type="term" value="F:phosphorelay sensor kinase activity"/>
    <property type="evidence" value="ECO:0007669"/>
    <property type="project" value="InterPro"/>
</dbReference>
<dbReference type="InterPro" id="IPR050736">
    <property type="entry name" value="Sensor_HK_Regulatory"/>
</dbReference>
<reference evidence="9 10" key="1">
    <citation type="submission" date="2019-11" db="EMBL/GenBank/DDBJ databases">
        <authorList>
            <person name="Cho J.-C."/>
        </authorList>
    </citation>
    <scope>NUCLEOTIDE SEQUENCE [LARGE SCALE GENOMIC DNA]</scope>
    <source>
        <strain evidence="9 10">JH1073</strain>
    </source>
</reference>
<keyword evidence="10" id="KW-1185">Reference proteome</keyword>
<dbReference type="PANTHER" id="PTHR43711">
    <property type="entry name" value="TWO-COMPONENT HISTIDINE KINASE"/>
    <property type="match status" value="1"/>
</dbReference>
<dbReference type="Gene3D" id="3.30.450.40">
    <property type="match status" value="4"/>
</dbReference>
<dbReference type="SUPFAM" id="SSF55781">
    <property type="entry name" value="GAF domain-like"/>
    <property type="match status" value="4"/>
</dbReference>
<sequence length="871" mass="95336">MDRKQLIDISVANEVFSPLLEAGYQQVLIVPLVVTARPVGFVVFGSKQSDPYDDHQVSIAARIGEQVAGPVANAFLLDRTRREAEVESTLVEIGRIAGSTFDLQSTVGELGPLIRSLVDSKSILIAGIEEDHRYMRVFYVDYVDVDPEQGLAPGRKLDSFHPIKGTSSETMLKTLQPVLVNAESGEEFSRRYPGAGTSHVAGDLKSSINVPLVANNEVYGLLNFRTNAPEGYSRVDLELTGKIAAQLASTVALIESNRRDSALAAERTALSTAGSIMAATQKISDVWDEFASIVASLVKFNHIALVGVDGSTRMARFLHDFSIGSTSRFGRRLGENFAVHGTVTDELIRRRSGFIRSFESTDEWVANYPNSHPRIHEVPIRAMIAVPLIWGDEVVAGLYVHSTEFDSYRPQDLALIERVAAHIAGPVAGSLLRERESEIAEQREVLVRISTLLGAAIDLDAVWDQFSSYLREILEFDRCVIVSIDNDAGKVNVLHDSQLSGSIGPVAELRTAGDEYDLAGTVAEHVAKQGKGVVLNQSNPDELLEKYSGVADQGFNLPFLSNLGVPLSWGGEVVASMFFGNLRPNAYEESDLEIGERVAAQVSGPIAGAVARQRELELAEERQRRETAELEAAALAELSETKSNFVGAMSHELKTPLTSIVAFSDILSRDNDKGLEGRALQQIKVIQRNARHLEGMINELLDLSRMESGRFEIARAPFDFVALMNDSLESSQPQFEAMNQTVEFNTDNDVLLVNGDRERLMQVVNNLLSNASKYSPEDSDVEVEVSEDDRWLVVEVKDRGPGVPEDNPEGLFEMFHRADNEITRRVPGAGIGLHVSKRIIDEHGGEISLNLREGGGAVAKFRIPLGLTALS</sequence>
<dbReference type="InterPro" id="IPR003661">
    <property type="entry name" value="HisK_dim/P_dom"/>
</dbReference>
<evidence type="ECO:0000256" key="5">
    <source>
        <dbReference type="ARBA" id="ARBA00022777"/>
    </source>
</evidence>
<dbReference type="InterPro" id="IPR004358">
    <property type="entry name" value="Sig_transdc_His_kin-like_C"/>
</dbReference>
<dbReference type="Pfam" id="PF02518">
    <property type="entry name" value="HATPase_c"/>
    <property type="match status" value="1"/>
</dbReference>
<dbReference type="Pfam" id="PF00512">
    <property type="entry name" value="HisKA"/>
    <property type="match status" value="1"/>
</dbReference>
<dbReference type="PANTHER" id="PTHR43711:SF31">
    <property type="entry name" value="HISTIDINE KINASE"/>
    <property type="match status" value="1"/>
</dbReference>
<feature type="domain" description="Histidine kinase" evidence="8">
    <location>
        <begin position="648"/>
        <end position="867"/>
    </location>
</feature>
<organism evidence="9 10">
    <name type="scientific">Candidatus Lucifugimonas marina</name>
    <dbReference type="NCBI Taxonomy" id="3038979"/>
    <lineage>
        <taxon>Bacteria</taxon>
        <taxon>Bacillati</taxon>
        <taxon>Chloroflexota</taxon>
        <taxon>Dehalococcoidia</taxon>
        <taxon>SAR202 cluster</taxon>
        <taxon>Candidatus Lucifugimonadales</taxon>
        <taxon>Candidatus Lucifugimonadaceae</taxon>
        <taxon>Candidatus Lucifugimonas</taxon>
    </lineage>
</organism>
<dbReference type="SMART" id="SM00388">
    <property type="entry name" value="HisKA"/>
    <property type="match status" value="1"/>
</dbReference>
<dbReference type="Gene3D" id="1.10.287.130">
    <property type="match status" value="1"/>
</dbReference>
<name>A0AAJ6CUG5_9CHLR</name>
<keyword evidence="7" id="KW-0175">Coiled coil</keyword>
<evidence type="ECO:0000256" key="7">
    <source>
        <dbReference type="SAM" id="Coils"/>
    </source>
</evidence>
<evidence type="ECO:0000313" key="10">
    <source>
        <dbReference type="Proteomes" id="UP001219901"/>
    </source>
</evidence>
<dbReference type="Pfam" id="PF01590">
    <property type="entry name" value="GAF"/>
    <property type="match status" value="1"/>
</dbReference>
<dbReference type="SUPFAM" id="SSF47384">
    <property type="entry name" value="Homodimeric domain of signal transducing histidine kinase"/>
    <property type="match status" value="1"/>
</dbReference>
<dbReference type="AlphaFoldDB" id="A0AAJ6CUG5"/>
<dbReference type="RefSeq" id="WP_342826862.1">
    <property type="nucleotide sequence ID" value="NZ_CP046146.1"/>
</dbReference>
<evidence type="ECO:0000256" key="4">
    <source>
        <dbReference type="ARBA" id="ARBA00022679"/>
    </source>
</evidence>
<dbReference type="SMART" id="SM00065">
    <property type="entry name" value="GAF"/>
    <property type="match status" value="3"/>
</dbReference>
<dbReference type="InterPro" id="IPR005467">
    <property type="entry name" value="His_kinase_dom"/>
</dbReference>
<evidence type="ECO:0000256" key="2">
    <source>
        <dbReference type="ARBA" id="ARBA00012438"/>
    </source>
</evidence>
<keyword evidence="5" id="KW-0418">Kinase</keyword>
<feature type="coiled-coil region" evidence="7">
    <location>
        <begin position="611"/>
        <end position="638"/>
    </location>
</feature>
<dbReference type="InterPro" id="IPR003018">
    <property type="entry name" value="GAF"/>
</dbReference>
<dbReference type="PRINTS" id="PR00344">
    <property type="entry name" value="BCTRLSENSOR"/>
</dbReference>